<gene>
    <name evidence="1" type="ORF">GGR36_003628</name>
</gene>
<accession>A0A840BRI4</accession>
<organism evidence="1 2">
    <name type="scientific">Niveibacterium umoris</name>
    <dbReference type="NCBI Taxonomy" id="1193620"/>
    <lineage>
        <taxon>Bacteria</taxon>
        <taxon>Pseudomonadati</taxon>
        <taxon>Pseudomonadota</taxon>
        <taxon>Betaproteobacteria</taxon>
        <taxon>Rhodocyclales</taxon>
        <taxon>Rhodocyclaceae</taxon>
        <taxon>Niveibacterium</taxon>
    </lineage>
</organism>
<name>A0A840BRI4_9RHOO</name>
<dbReference type="AlphaFoldDB" id="A0A840BRI4"/>
<comment type="caution">
    <text evidence="1">The sequence shown here is derived from an EMBL/GenBank/DDBJ whole genome shotgun (WGS) entry which is preliminary data.</text>
</comment>
<keyword evidence="2" id="KW-1185">Reference proteome</keyword>
<evidence type="ECO:0000313" key="1">
    <source>
        <dbReference type="EMBL" id="MBB4014282.1"/>
    </source>
</evidence>
<proteinExistence type="predicted"/>
<dbReference type="Proteomes" id="UP000561045">
    <property type="component" value="Unassembled WGS sequence"/>
</dbReference>
<sequence length="78" mass="8735">MTAAPTPDRRRDDAMRAKVDAAFLLIAPFFEPANQWAGHPPDMLAYRTLRDHMPNLDAAEAHLIVGVARRIANQRRAS</sequence>
<reference evidence="1 2" key="1">
    <citation type="submission" date="2020-08" db="EMBL/GenBank/DDBJ databases">
        <title>Genomic Encyclopedia of Type Strains, Phase IV (KMG-IV): sequencing the most valuable type-strain genomes for metagenomic binning, comparative biology and taxonomic classification.</title>
        <authorList>
            <person name="Goeker M."/>
        </authorList>
    </citation>
    <scope>NUCLEOTIDE SEQUENCE [LARGE SCALE GENOMIC DNA]</scope>
    <source>
        <strain evidence="1 2">DSM 106739</strain>
    </source>
</reference>
<evidence type="ECO:0000313" key="2">
    <source>
        <dbReference type="Proteomes" id="UP000561045"/>
    </source>
</evidence>
<dbReference type="EMBL" id="JACIET010000002">
    <property type="protein sequence ID" value="MBB4014282.1"/>
    <property type="molecule type" value="Genomic_DNA"/>
</dbReference>
<protein>
    <submittedName>
        <fullName evidence="1">Uncharacterized protein</fullName>
    </submittedName>
</protein>
<dbReference type="RefSeq" id="WP_183636159.1">
    <property type="nucleotide sequence ID" value="NZ_BAABLE010000005.1"/>
</dbReference>